<gene>
    <name evidence="2" type="ORF">HGRIS_006265</name>
</gene>
<accession>A0ABR3JZT9</accession>
<evidence type="ECO:0000313" key="2">
    <source>
        <dbReference type="EMBL" id="KAL0961306.1"/>
    </source>
</evidence>
<reference evidence="3" key="1">
    <citation type="submission" date="2024-06" db="EMBL/GenBank/DDBJ databases">
        <title>Multi-omics analyses provide insights into the biosynthesis of the anticancer antibiotic pleurotin in Hohenbuehelia grisea.</title>
        <authorList>
            <person name="Weaver J.A."/>
            <person name="Alberti F."/>
        </authorList>
    </citation>
    <scope>NUCLEOTIDE SEQUENCE [LARGE SCALE GENOMIC DNA]</scope>
    <source>
        <strain evidence="3">T-177</strain>
    </source>
</reference>
<comment type="caution">
    <text evidence="2">The sequence shown here is derived from an EMBL/GenBank/DDBJ whole genome shotgun (WGS) entry which is preliminary data.</text>
</comment>
<organism evidence="2 3">
    <name type="scientific">Hohenbuehelia grisea</name>
    <dbReference type="NCBI Taxonomy" id="104357"/>
    <lineage>
        <taxon>Eukaryota</taxon>
        <taxon>Fungi</taxon>
        <taxon>Dikarya</taxon>
        <taxon>Basidiomycota</taxon>
        <taxon>Agaricomycotina</taxon>
        <taxon>Agaricomycetes</taxon>
        <taxon>Agaricomycetidae</taxon>
        <taxon>Agaricales</taxon>
        <taxon>Pleurotineae</taxon>
        <taxon>Pleurotaceae</taxon>
        <taxon>Hohenbuehelia</taxon>
    </lineage>
</organism>
<name>A0ABR3JZT9_9AGAR</name>
<protein>
    <submittedName>
        <fullName evidence="2">Uncharacterized protein</fullName>
    </submittedName>
</protein>
<keyword evidence="3" id="KW-1185">Reference proteome</keyword>
<dbReference type="EMBL" id="JASNQZ010000001">
    <property type="protein sequence ID" value="KAL0961306.1"/>
    <property type="molecule type" value="Genomic_DNA"/>
</dbReference>
<feature type="compositionally biased region" description="Low complexity" evidence="1">
    <location>
        <begin position="451"/>
        <end position="466"/>
    </location>
</feature>
<sequence>MSHAVTLAQKLSEGAVHYGKEISVIAMCSFGTKLRGALPIVISSTCKQETPEESGALLLRVIEAWKKGGQHSFGPIWSFASDGDAGRRAMVYQLFTKRFVGPTHPLYKYVGSLSGLNLMVGDGDITGDFDWKHEIKRLARLIRTFEGVVIGKTIINHETLRKHLSRSHAIDAVDRLLKPEDSQDVPRAIEFLEAVRDVCDLATDDLTPTELQELPALSLLARLIDTFLRPFIDVTLCLTQQIISLSTFAHLSFALFRLHRVSFMPSQLYGDIQTTIKNVIFCVAKQQEMDPSQPFPLVWTGDDRLEVLFGYARMQGGHNPNFNFKEFIDRLGSAIDLGAVFARNPDMAQPHRRLRVTRVEKADHLNPESWLGSICAESVDLDAAWKAGCSAASVALAASRVPLDFAVVFDPDRITNMLQPFGDGKYPGVSAEGDRSLDSEVEAGEPQPRASSTDDSTTLLYSSLDPSGEHEFSPADLDGSGSDAEEFVETDELTLDDHLDMYDTDTDFSSNPPSAQTTSHVVSPWIQHDGGKIHKTTVCRLIITPNYIRKSQERIPGIRSFSAQGKPRNFNTDDVIAPDSFVVGDLFATLLRCNSSIVLSINKSIAIEEKGTRVDVVRGVDMPHFGTGIKLTGQVLDMRMVHRDRADDETAEPAEKRFYSWLWNGSFAKIEAPTKTRSGAEPMIGKALTRKTLCIKVPSALCEALNATAAPVQGRMSRDACPELNTADLTWELMDTELYIVLAKLWETTKKSRCVKMLPRCEKGPDFP</sequence>
<evidence type="ECO:0000313" key="3">
    <source>
        <dbReference type="Proteomes" id="UP001556367"/>
    </source>
</evidence>
<feature type="region of interest" description="Disordered" evidence="1">
    <location>
        <begin position="420"/>
        <end position="487"/>
    </location>
</feature>
<evidence type="ECO:0000256" key="1">
    <source>
        <dbReference type="SAM" id="MobiDB-lite"/>
    </source>
</evidence>
<proteinExistence type="predicted"/>
<dbReference type="Proteomes" id="UP001556367">
    <property type="component" value="Unassembled WGS sequence"/>
</dbReference>